<name>A0A9P8TAE0_9ASCO</name>
<dbReference type="OrthoDB" id="10617201at2759"/>
<proteinExistence type="predicted"/>
<dbReference type="EMBL" id="JAEUBF010001283">
    <property type="protein sequence ID" value="KAH3671240.1"/>
    <property type="molecule type" value="Genomic_DNA"/>
</dbReference>
<accession>A0A9P8TAE0</accession>
<evidence type="ECO:0000313" key="1">
    <source>
        <dbReference type="EMBL" id="KAH3671240.1"/>
    </source>
</evidence>
<gene>
    <name evidence="1" type="ORF">WICMUC_004757</name>
</gene>
<keyword evidence="2" id="KW-1185">Reference proteome</keyword>
<organism evidence="1 2">
    <name type="scientific">Wickerhamomyces mucosus</name>
    <dbReference type="NCBI Taxonomy" id="1378264"/>
    <lineage>
        <taxon>Eukaryota</taxon>
        <taxon>Fungi</taxon>
        <taxon>Dikarya</taxon>
        <taxon>Ascomycota</taxon>
        <taxon>Saccharomycotina</taxon>
        <taxon>Saccharomycetes</taxon>
        <taxon>Phaffomycetales</taxon>
        <taxon>Wickerhamomycetaceae</taxon>
        <taxon>Wickerhamomyces</taxon>
    </lineage>
</organism>
<protein>
    <submittedName>
        <fullName evidence="1">Uncharacterized protein</fullName>
    </submittedName>
</protein>
<sequence length="77" mass="8299">MVPVSHPKTIPPNAIIKHNKEIKMYAEAGLASISSSLFAGASLLIEDTSETGLDFSLPLHNKVAFKSFSLVMVTDKL</sequence>
<comment type="caution">
    <text evidence="1">The sequence shown here is derived from an EMBL/GenBank/DDBJ whole genome shotgun (WGS) entry which is preliminary data.</text>
</comment>
<dbReference type="Proteomes" id="UP000769528">
    <property type="component" value="Unassembled WGS sequence"/>
</dbReference>
<reference evidence="1" key="1">
    <citation type="journal article" date="2021" name="Open Biol.">
        <title>Shared evolutionary footprints suggest mitochondrial oxidative damage underlies multiple complex I losses in fungi.</title>
        <authorList>
            <person name="Schikora-Tamarit M.A."/>
            <person name="Marcet-Houben M."/>
            <person name="Nosek J."/>
            <person name="Gabaldon T."/>
        </authorList>
    </citation>
    <scope>NUCLEOTIDE SEQUENCE</scope>
    <source>
        <strain evidence="1">CBS6341</strain>
    </source>
</reference>
<evidence type="ECO:0000313" key="2">
    <source>
        <dbReference type="Proteomes" id="UP000769528"/>
    </source>
</evidence>
<dbReference type="AlphaFoldDB" id="A0A9P8TAE0"/>
<reference evidence="1" key="2">
    <citation type="submission" date="2021-01" db="EMBL/GenBank/DDBJ databases">
        <authorList>
            <person name="Schikora-Tamarit M.A."/>
        </authorList>
    </citation>
    <scope>NUCLEOTIDE SEQUENCE</scope>
    <source>
        <strain evidence="1">CBS6341</strain>
    </source>
</reference>